<comment type="caution">
    <text evidence="2">The sequence shown here is derived from an EMBL/GenBank/DDBJ whole genome shotgun (WGS) entry which is preliminary data.</text>
</comment>
<dbReference type="Gene3D" id="3.90.190.10">
    <property type="entry name" value="Protein tyrosine phosphatase superfamily"/>
    <property type="match status" value="1"/>
</dbReference>
<evidence type="ECO:0000259" key="1">
    <source>
        <dbReference type="Pfam" id="PF04273"/>
    </source>
</evidence>
<proteinExistence type="predicted"/>
<dbReference type="Proteomes" id="UP001501353">
    <property type="component" value="Unassembled WGS sequence"/>
</dbReference>
<evidence type="ECO:0000313" key="3">
    <source>
        <dbReference type="Proteomes" id="UP001501353"/>
    </source>
</evidence>
<dbReference type="InterPro" id="IPR029021">
    <property type="entry name" value="Prot-tyrosine_phosphatase-like"/>
</dbReference>
<evidence type="ECO:0000313" key="2">
    <source>
        <dbReference type="EMBL" id="GAA4011913.1"/>
    </source>
</evidence>
<sequence>MSSFKRIDDEFFIGPQPTDEDLAAAKQRGIKTVIDFRLPHEMATSNAALTASQGLAYVNIPTNKAALSTDQIDDLDRAIKDHAGPFLLHCATGARAALLLSLRKAKQHGWATEQTFCEAKRLGFDLKTSAEFSDFITKTVT</sequence>
<organism evidence="2 3">
    <name type="scientific">Actimicrobium antarcticum</name>
    <dbReference type="NCBI Taxonomy" id="1051899"/>
    <lineage>
        <taxon>Bacteria</taxon>
        <taxon>Pseudomonadati</taxon>
        <taxon>Pseudomonadota</taxon>
        <taxon>Betaproteobacteria</taxon>
        <taxon>Burkholderiales</taxon>
        <taxon>Oxalobacteraceae</taxon>
        <taxon>Actimicrobium</taxon>
    </lineage>
</organism>
<keyword evidence="3" id="KW-1185">Reference proteome</keyword>
<dbReference type="EMBL" id="BAAAZE010000001">
    <property type="protein sequence ID" value="GAA4011913.1"/>
    <property type="molecule type" value="Genomic_DNA"/>
</dbReference>
<feature type="domain" description="Beta-lactamase hydrolase-like protein phosphatase-like" evidence="1">
    <location>
        <begin position="4"/>
        <end position="105"/>
    </location>
</feature>
<dbReference type="InterPro" id="IPR005939">
    <property type="entry name" value="BLH_phosphatase-like"/>
</dbReference>
<gene>
    <name evidence="2" type="ORF">GCM10022212_01660</name>
</gene>
<dbReference type="Pfam" id="PF04273">
    <property type="entry name" value="BLH_phosphatase"/>
    <property type="match status" value="1"/>
</dbReference>
<dbReference type="RefSeq" id="WP_344761308.1">
    <property type="nucleotide sequence ID" value="NZ_BAAAZE010000001.1"/>
</dbReference>
<reference evidence="3" key="1">
    <citation type="journal article" date="2019" name="Int. J. Syst. Evol. Microbiol.">
        <title>The Global Catalogue of Microorganisms (GCM) 10K type strain sequencing project: providing services to taxonomists for standard genome sequencing and annotation.</title>
        <authorList>
            <consortium name="The Broad Institute Genomics Platform"/>
            <consortium name="The Broad Institute Genome Sequencing Center for Infectious Disease"/>
            <person name="Wu L."/>
            <person name="Ma J."/>
        </authorList>
    </citation>
    <scope>NUCLEOTIDE SEQUENCE [LARGE SCALE GENOMIC DNA]</scope>
    <source>
        <strain evidence="3">JCM 16673</strain>
    </source>
</reference>
<accession>A0ABP7SHS6</accession>
<name>A0ABP7SHS6_9BURK</name>
<dbReference type="SUPFAM" id="SSF52799">
    <property type="entry name" value="(Phosphotyrosine protein) phosphatases II"/>
    <property type="match status" value="1"/>
</dbReference>
<protein>
    <recommendedName>
        <fullName evidence="1">Beta-lactamase hydrolase-like protein phosphatase-like domain-containing protein</fullName>
    </recommendedName>
</protein>